<dbReference type="EMBL" id="CP003364">
    <property type="protein sequence ID" value="AGA31356.1"/>
    <property type="molecule type" value="Genomic_DNA"/>
</dbReference>
<dbReference type="SUPFAM" id="SSF53474">
    <property type="entry name" value="alpha/beta-Hydrolases"/>
    <property type="match status" value="1"/>
</dbReference>
<reference evidence="2 3" key="1">
    <citation type="submission" date="2012-02" db="EMBL/GenBank/DDBJ databases">
        <title>Complete sequence of chromosome of Singulisphaera acidiphila DSM 18658.</title>
        <authorList>
            <consortium name="US DOE Joint Genome Institute (JGI-PGF)"/>
            <person name="Lucas S."/>
            <person name="Copeland A."/>
            <person name="Lapidus A."/>
            <person name="Glavina del Rio T."/>
            <person name="Dalin E."/>
            <person name="Tice H."/>
            <person name="Bruce D."/>
            <person name="Goodwin L."/>
            <person name="Pitluck S."/>
            <person name="Peters L."/>
            <person name="Ovchinnikova G."/>
            <person name="Chertkov O."/>
            <person name="Kyrpides N."/>
            <person name="Mavromatis K."/>
            <person name="Ivanova N."/>
            <person name="Brettin T."/>
            <person name="Detter J.C."/>
            <person name="Han C."/>
            <person name="Larimer F."/>
            <person name="Land M."/>
            <person name="Hauser L."/>
            <person name="Markowitz V."/>
            <person name="Cheng J.-F."/>
            <person name="Hugenholtz P."/>
            <person name="Woyke T."/>
            <person name="Wu D."/>
            <person name="Tindall B."/>
            <person name="Pomrenke H."/>
            <person name="Brambilla E."/>
            <person name="Klenk H.-P."/>
            <person name="Eisen J.A."/>
        </authorList>
    </citation>
    <scope>NUCLEOTIDE SEQUENCE [LARGE SCALE GENOMIC DNA]</scope>
    <source>
        <strain evidence="3">ATCC BAA-1392 / DSM 18658 / VKM B-2454 / MOB10</strain>
    </source>
</reference>
<name>L0DSJ2_SINAD</name>
<dbReference type="InterPro" id="IPR029058">
    <property type="entry name" value="AB_hydrolase_fold"/>
</dbReference>
<dbReference type="Proteomes" id="UP000010798">
    <property type="component" value="Chromosome"/>
</dbReference>
<dbReference type="AlphaFoldDB" id="L0DSJ2"/>
<dbReference type="KEGG" id="saci:Sinac_7314"/>
<dbReference type="STRING" id="886293.Sinac_7314"/>
<evidence type="ECO:0000313" key="2">
    <source>
        <dbReference type="EMBL" id="AGA31356.1"/>
    </source>
</evidence>
<evidence type="ECO:0000259" key="1">
    <source>
        <dbReference type="Pfam" id="PF12697"/>
    </source>
</evidence>
<keyword evidence="3" id="KW-1185">Reference proteome</keyword>
<sequence>MPEQDNATDVSEVGDHLSGAVNKFLTPRPAPLTARDEELLRQGTGLELACGLAATAWGEGSAVLLAHGWNSRRTHWGAFINALVDAGFRAVAVDAPAHGDSPGSQTNVSAYGQALVGVGRELGPLAGVIGHSFGAGAVAIALHRGLKANRAALISGPASMGAVIEGWARHHHLAEAEIPLFVRRVEREVGVPIETLDIPQIAAEMNQTVLVVHDQGDEDIPVEAGLAVAAAWPGARTLITRRYGHRRILLAKEVLSEVVAFLK</sequence>
<dbReference type="RefSeq" id="WP_015250425.1">
    <property type="nucleotide sequence ID" value="NC_019892.1"/>
</dbReference>
<dbReference type="eggNOG" id="COG1073">
    <property type="taxonomic scope" value="Bacteria"/>
</dbReference>
<dbReference type="Pfam" id="PF12697">
    <property type="entry name" value="Abhydrolase_6"/>
    <property type="match status" value="1"/>
</dbReference>
<proteinExistence type="predicted"/>
<dbReference type="HOGENOM" id="CLU_072027_0_0_0"/>
<dbReference type="Gene3D" id="3.40.50.1820">
    <property type="entry name" value="alpha/beta hydrolase"/>
    <property type="match status" value="1"/>
</dbReference>
<dbReference type="InterPro" id="IPR000073">
    <property type="entry name" value="AB_hydrolase_1"/>
</dbReference>
<accession>L0DSJ2</accession>
<protein>
    <recommendedName>
        <fullName evidence="1">AB hydrolase-1 domain-containing protein</fullName>
    </recommendedName>
</protein>
<evidence type="ECO:0000313" key="3">
    <source>
        <dbReference type="Proteomes" id="UP000010798"/>
    </source>
</evidence>
<gene>
    <name evidence="2" type="ordered locus">Sinac_7314</name>
</gene>
<organism evidence="2 3">
    <name type="scientific">Singulisphaera acidiphila (strain ATCC BAA-1392 / DSM 18658 / VKM B-2454 / MOB10)</name>
    <dbReference type="NCBI Taxonomy" id="886293"/>
    <lineage>
        <taxon>Bacteria</taxon>
        <taxon>Pseudomonadati</taxon>
        <taxon>Planctomycetota</taxon>
        <taxon>Planctomycetia</taxon>
        <taxon>Isosphaerales</taxon>
        <taxon>Isosphaeraceae</taxon>
        <taxon>Singulisphaera</taxon>
    </lineage>
</organism>
<feature type="domain" description="AB hydrolase-1" evidence="1">
    <location>
        <begin position="63"/>
        <end position="183"/>
    </location>
</feature>
<dbReference type="OrthoDB" id="9785847at2"/>